<dbReference type="Proteomes" id="UP001558652">
    <property type="component" value="Unassembled WGS sequence"/>
</dbReference>
<reference evidence="1 2" key="1">
    <citation type="submission" date="2024-07" db="EMBL/GenBank/DDBJ databases">
        <title>Chromosome-level genome assembly of the water stick insect Ranatra chinensis (Heteroptera: Nepidae).</title>
        <authorList>
            <person name="Liu X."/>
        </authorList>
    </citation>
    <scope>NUCLEOTIDE SEQUENCE [LARGE SCALE GENOMIC DNA]</scope>
    <source>
        <strain evidence="1">Cailab_2021Rc</strain>
        <tissue evidence="1">Muscle</tissue>
    </source>
</reference>
<dbReference type="EMBL" id="JBFDAA010000005">
    <property type="protein sequence ID" value="KAL1132565.1"/>
    <property type="molecule type" value="Genomic_DNA"/>
</dbReference>
<sequence>MSNEYSDIIRTIVREGHNQEREKRRGDMYNKSRIIGNDATFVDKIFDENDIKRLVKEMRRSSGCKEAVLSSLKNAFIQDRSNMITFLKIEGSLHAVVGKLMNTNPVIQLLAAECCCNLSLGDAKTCHQLAKSATAYLVASLQGMNYNLMVRTGVF</sequence>
<protein>
    <submittedName>
        <fullName evidence="1">Uncharacterized protein</fullName>
    </submittedName>
</protein>
<gene>
    <name evidence="1" type="ORF">AAG570_010517</name>
</gene>
<evidence type="ECO:0000313" key="2">
    <source>
        <dbReference type="Proteomes" id="UP001558652"/>
    </source>
</evidence>
<dbReference type="PANTHER" id="PTHR16356">
    <property type="entry name" value="TRANSMEMBRANE AND COILED-COIL DOMAIN-CONTAINING PROTEIN 6 TMCO6"/>
    <property type="match status" value="1"/>
</dbReference>
<dbReference type="AlphaFoldDB" id="A0ABD0YN17"/>
<dbReference type="InterPro" id="IPR016024">
    <property type="entry name" value="ARM-type_fold"/>
</dbReference>
<keyword evidence="2" id="KW-1185">Reference proteome</keyword>
<dbReference type="PANTHER" id="PTHR16356:SF1">
    <property type="entry name" value="TRANSMEMBRANE AND COILED-COIL DOMAIN-CONTAINING PROTEIN 6"/>
    <property type="match status" value="1"/>
</dbReference>
<proteinExistence type="predicted"/>
<dbReference type="Gene3D" id="1.25.10.10">
    <property type="entry name" value="Leucine-rich Repeat Variant"/>
    <property type="match status" value="1"/>
</dbReference>
<name>A0ABD0YN17_9HEMI</name>
<accession>A0ABD0YN17</accession>
<comment type="caution">
    <text evidence="1">The sequence shown here is derived from an EMBL/GenBank/DDBJ whole genome shotgun (WGS) entry which is preliminary data.</text>
</comment>
<evidence type="ECO:0000313" key="1">
    <source>
        <dbReference type="EMBL" id="KAL1132565.1"/>
    </source>
</evidence>
<dbReference type="InterPro" id="IPR011989">
    <property type="entry name" value="ARM-like"/>
</dbReference>
<organism evidence="1 2">
    <name type="scientific">Ranatra chinensis</name>
    <dbReference type="NCBI Taxonomy" id="642074"/>
    <lineage>
        <taxon>Eukaryota</taxon>
        <taxon>Metazoa</taxon>
        <taxon>Ecdysozoa</taxon>
        <taxon>Arthropoda</taxon>
        <taxon>Hexapoda</taxon>
        <taxon>Insecta</taxon>
        <taxon>Pterygota</taxon>
        <taxon>Neoptera</taxon>
        <taxon>Paraneoptera</taxon>
        <taxon>Hemiptera</taxon>
        <taxon>Heteroptera</taxon>
        <taxon>Panheteroptera</taxon>
        <taxon>Nepomorpha</taxon>
        <taxon>Nepidae</taxon>
        <taxon>Ranatrinae</taxon>
        <taxon>Ranatra</taxon>
    </lineage>
</organism>
<dbReference type="SUPFAM" id="SSF48371">
    <property type="entry name" value="ARM repeat"/>
    <property type="match status" value="1"/>
</dbReference>